<accession>A0AAV3YNG4</accession>
<proteinExistence type="predicted"/>
<sequence length="126" mass="13963">MVYGALSHGVSNRNRPCSMEIKRTQWPPGSLFLLLPIPVTEELISGFSPPSGYGSLQLIFAPIVYGALSHGVSNHNRPCSMEIKRIQWSPGSLFLLLPIPVTEEVKNEKMMTSPHTKRATNQYDLG</sequence>
<protein>
    <submittedName>
        <fullName evidence="1">Uncharacterized protein</fullName>
    </submittedName>
</protein>
<comment type="caution">
    <text evidence="1">The sequence shown here is derived from an EMBL/GenBank/DDBJ whole genome shotgun (WGS) entry which is preliminary data.</text>
</comment>
<dbReference type="AlphaFoldDB" id="A0AAV3YNG4"/>
<name>A0AAV3YNG4_9GAST</name>
<gene>
    <name evidence="1" type="ORF">PoB_001016700</name>
</gene>
<reference evidence="1 2" key="1">
    <citation type="journal article" date="2021" name="Elife">
        <title>Chloroplast acquisition without the gene transfer in kleptoplastic sea slugs, Plakobranchus ocellatus.</title>
        <authorList>
            <person name="Maeda T."/>
            <person name="Takahashi S."/>
            <person name="Yoshida T."/>
            <person name="Shimamura S."/>
            <person name="Takaki Y."/>
            <person name="Nagai Y."/>
            <person name="Toyoda A."/>
            <person name="Suzuki Y."/>
            <person name="Arimoto A."/>
            <person name="Ishii H."/>
            <person name="Satoh N."/>
            <person name="Nishiyama T."/>
            <person name="Hasebe M."/>
            <person name="Maruyama T."/>
            <person name="Minagawa J."/>
            <person name="Obokata J."/>
            <person name="Shigenobu S."/>
        </authorList>
    </citation>
    <scope>NUCLEOTIDE SEQUENCE [LARGE SCALE GENOMIC DNA]</scope>
</reference>
<organism evidence="1 2">
    <name type="scientific">Plakobranchus ocellatus</name>
    <dbReference type="NCBI Taxonomy" id="259542"/>
    <lineage>
        <taxon>Eukaryota</taxon>
        <taxon>Metazoa</taxon>
        <taxon>Spiralia</taxon>
        <taxon>Lophotrochozoa</taxon>
        <taxon>Mollusca</taxon>
        <taxon>Gastropoda</taxon>
        <taxon>Heterobranchia</taxon>
        <taxon>Euthyneura</taxon>
        <taxon>Panpulmonata</taxon>
        <taxon>Sacoglossa</taxon>
        <taxon>Placobranchoidea</taxon>
        <taxon>Plakobranchidae</taxon>
        <taxon>Plakobranchus</taxon>
    </lineage>
</organism>
<dbReference type="Proteomes" id="UP000735302">
    <property type="component" value="Unassembled WGS sequence"/>
</dbReference>
<dbReference type="EMBL" id="BLXT01001211">
    <property type="protein sequence ID" value="GFN83661.1"/>
    <property type="molecule type" value="Genomic_DNA"/>
</dbReference>
<evidence type="ECO:0000313" key="2">
    <source>
        <dbReference type="Proteomes" id="UP000735302"/>
    </source>
</evidence>
<keyword evidence="2" id="KW-1185">Reference proteome</keyword>
<evidence type="ECO:0000313" key="1">
    <source>
        <dbReference type="EMBL" id="GFN83661.1"/>
    </source>
</evidence>